<evidence type="ECO:0000256" key="4">
    <source>
        <dbReference type="RuleBase" id="RU003718"/>
    </source>
</evidence>
<dbReference type="SUPFAM" id="SSF53756">
    <property type="entry name" value="UDP-Glycosyltransferase/glycogen phosphorylase"/>
    <property type="match status" value="1"/>
</dbReference>
<dbReference type="Gramene" id="OE9A051224T1">
    <property type="protein sequence ID" value="OE9A051224C1"/>
    <property type="gene ID" value="OE9A051224"/>
</dbReference>
<evidence type="ECO:0000313" key="7">
    <source>
        <dbReference type="Proteomes" id="UP000594638"/>
    </source>
</evidence>
<dbReference type="AlphaFoldDB" id="A0A8S0SMI6"/>
<keyword evidence="3 4" id="KW-0808">Transferase</keyword>
<gene>
    <name evidence="6" type="ORF">OLEA9_A051224</name>
</gene>
<dbReference type="CDD" id="cd03784">
    <property type="entry name" value="GT1_Gtf-like"/>
    <property type="match status" value="1"/>
</dbReference>
<dbReference type="Gene3D" id="3.40.50.2000">
    <property type="entry name" value="Glycogen Phosphorylase B"/>
    <property type="match status" value="2"/>
</dbReference>
<dbReference type="PANTHER" id="PTHR48047">
    <property type="entry name" value="GLYCOSYLTRANSFERASE"/>
    <property type="match status" value="1"/>
</dbReference>
<dbReference type="PANTHER" id="PTHR48047:SF197">
    <property type="entry name" value="SCOPOLETIN GLUCOSYLTRANSFERASE-LIKE"/>
    <property type="match status" value="1"/>
</dbReference>
<keyword evidence="7" id="KW-1185">Reference proteome</keyword>
<dbReference type="Proteomes" id="UP000594638">
    <property type="component" value="Unassembled WGS sequence"/>
</dbReference>
<name>A0A8S0SMI6_OLEEU</name>
<sequence length="332" mass="37041">MEWGAWKSNANENKLSPGQIHTIPGLPEETHIAYQDLTRHHNWPPQTSTGRGGGPPKPGDQPPWVPLIEGSIALMFNTCDDLEHPFINYLENQIGIPVWGVGPLFSDKYWASIKSNTFIHDLQIRNPKNLTYEKEDQVKQWLDSKSQGSVLYVAFGSELSPTNEELKQLASALEEIAYPFIWVIQNRLNLSENEEKSEGFFGLDDKIGERGLIIQGWAPQLLILSHKSIGGFLSHCGWNSTVEAIGLGVPILAWPNRGDQIYNAKLVVNYLKIGYLALPSGSPEMVKIDLLNGIEKVISDEGIRKRAGILRAKLEQDFPASLEGALDKLKKK</sequence>
<dbReference type="GO" id="GO:0016138">
    <property type="term" value="P:glycoside biosynthetic process"/>
    <property type="evidence" value="ECO:0007669"/>
    <property type="project" value="UniProtKB-ARBA"/>
</dbReference>
<proteinExistence type="inferred from homology"/>
<comment type="caution">
    <text evidence="6">The sequence shown here is derived from an EMBL/GenBank/DDBJ whole genome shotgun (WGS) entry which is preliminary data.</text>
</comment>
<dbReference type="FunFam" id="3.40.50.2000:FF:000060">
    <property type="entry name" value="Glycosyltransferase"/>
    <property type="match status" value="1"/>
</dbReference>
<evidence type="ECO:0000256" key="1">
    <source>
        <dbReference type="ARBA" id="ARBA00009995"/>
    </source>
</evidence>
<evidence type="ECO:0000313" key="6">
    <source>
        <dbReference type="EMBL" id="CAA2992764.1"/>
    </source>
</evidence>
<organism evidence="6 7">
    <name type="scientific">Olea europaea subsp. europaea</name>
    <dbReference type="NCBI Taxonomy" id="158383"/>
    <lineage>
        <taxon>Eukaryota</taxon>
        <taxon>Viridiplantae</taxon>
        <taxon>Streptophyta</taxon>
        <taxon>Embryophyta</taxon>
        <taxon>Tracheophyta</taxon>
        <taxon>Spermatophyta</taxon>
        <taxon>Magnoliopsida</taxon>
        <taxon>eudicotyledons</taxon>
        <taxon>Gunneridae</taxon>
        <taxon>Pentapetalae</taxon>
        <taxon>asterids</taxon>
        <taxon>lamiids</taxon>
        <taxon>Lamiales</taxon>
        <taxon>Oleaceae</taxon>
        <taxon>Oleeae</taxon>
        <taxon>Olea</taxon>
    </lineage>
</organism>
<keyword evidence="2 4" id="KW-0328">Glycosyltransferase</keyword>
<reference evidence="6 7" key="1">
    <citation type="submission" date="2019-12" db="EMBL/GenBank/DDBJ databases">
        <authorList>
            <person name="Alioto T."/>
            <person name="Alioto T."/>
            <person name="Gomez Garrido J."/>
        </authorList>
    </citation>
    <scope>NUCLEOTIDE SEQUENCE [LARGE SCALE GENOMIC DNA]</scope>
</reference>
<dbReference type="PROSITE" id="PS00375">
    <property type="entry name" value="UDPGT"/>
    <property type="match status" value="1"/>
</dbReference>
<protein>
    <submittedName>
        <fullName evidence="6">Scopoletin glucosyltransferase-like</fullName>
    </submittedName>
</protein>
<dbReference type="InterPro" id="IPR035595">
    <property type="entry name" value="UDP_glycos_trans_CS"/>
</dbReference>
<evidence type="ECO:0000256" key="2">
    <source>
        <dbReference type="ARBA" id="ARBA00022676"/>
    </source>
</evidence>
<dbReference type="InterPro" id="IPR002213">
    <property type="entry name" value="UDP_glucos_trans"/>
</dbReference>
<dbReference type="EMBL" id="CACTIH010005440">
    <property type="protein sequence ID" value="CAA2992764.1"/>
    <property type="molecule type" value="Genomic_DNA"/>
</dbReference>
<evidence type="ECO:0000256" key="5">
    <source>
        <dbReference type="SAM" id="MobiDB-lite"/>
    </source>
</evidence>
<feature type="region of interest" description="Disordered" evidence="5">
    <location>
        <begin position="40"/>
        <end position="63"/>
    </location>
</feature>
<comment type="similarity">
    <text evidence="1 4">Belongs to the UDP-glycosyltransferase family.</text>
</comment>
<dbReference type="Pfam" id="PF00201">
    <property type="entry name" value="UDPGT"/>
    <property type="match status" value="1"/>
</dbReference>
<evidence type="ECO:0000256" key="3">
    <source>
        <dbReference type="ARBA" id="ARBA00022679"/>
    </source>
</evidence>
<accession>A0A8S0SMI6</accession>
<dbReference type="GO" id="GO:0035251">
    <property type="term" value="F:UDP-glucosyltransferase activity"/>
    <property type="evidence" value="ECO:0007669"/>
    <property type="project" value="TreeGrafter"/>
</dbReference>
<dbReference type="OrthoDB" id="5835829at2759"/>